<dbReference type="GO" id="GO:0055085">
    <property type="term" value="P:transmembrane transport"/>
    <property type="evidence" value="ECO:0007669"/>
    <property type="project" value="InterPro"/>
</dbReference>
<feature type="transmembrane region" description="Helical" evidence="8">
    <location>
        <begin position="73"/>
        <end position="98"/>
    </location>
</feature>
<dbReference type="PANTHER" id="PTHR43357:SF4">
    <property type="entry name" value="INNER MEMBRANE ABC TRANSPORTER PERMEASE PROTEIN YDCV"/>
    <property type="match status" value="1"/>
</dbReference>
<feature type="transmembrane region" description="Helical" evidence="8">
    <location>
        <begin position="541"/>
        <end position="563"/>
    </location>
</feature>
<dbReference type="InterPro" id="IPR000515">
    <property type="entry name" value="MetI-like"/>
</dbReference>
<evidence type="ECO:0000256" key="4">
    <source>
        <dbReference type="ARBA" id="ARBA00022519"/>
    </source>
</evidence>
<evidence type="ECO:0000313" key="10">
    <source>
        <dbReference type="EMBL" id="KEJ95591.1"/>
    </source>
</evidence>
<evidence type="ECO:0000256" key="6">
    <source>
        <dbReference type="ARBA" id="ARBA00022989"/>
    </source>
</evidence>
<dbReference type="EMBL" id="JAMD01000006">
    <property type="protein sequence ID" value="KEJ95591.1"/>
    <property type="molecule type" value="Genomic_DNA"/>
</dbReference>
<feature type="transmembrane region" description="Helical" evidence="8">
    <location>
        <begin position="483"/>
        <end position="506"/>
    </location>
</feature>
<feature type="transmembrane region" description="Helical" evidence="8">
    <location>
        <begin position="155"/>
        <end position="184"/>
    </location>
</feature>
<keyword evidence="2 8" id="KW-0813">Transport</keyword>
<dbReference type="RefSeq" id="WP_200796196.1">
    <property type="nucleotide sequence ID" value="NZ_CP054599.1"/>
</dbReference>
<dbReference type="Gene3D" id="1.10.3720.10">
    <property type="entry name" value="MetI-like"/>
    <property type="match status" value="2"/>
</dbReference>
<comment type="similarity">
    <text evidence="8">Belongs to the binding-protein-dependent transport system permease family.</text>
</comment>
<keyword evidence="11" id="KW-1185">Reference proteome</keyword>
<dbReference type="Pfam" id="PF00528">
    <property type="entry name" value="BPD_transp_1"/>
    <property type="match status" value="1"/>
</dbReference>
<dbReference type="AlphaFoldDB" id="A0A073J1N9"/>
<evidence type="ECO:0000256" key="7">
    <source>
        <dbReference type="ARBA" id="ARBA00023136"/>
    </source>
</evidence>
<protein>
    <submittedName>
        <fullName evidence="10">ABC transporter permease</fullName>
    </submittedName>
</protein>
<feature type="transmembrane region" description="Helical" evidence="8">
    <location>
        <begin position="110"/>
        <end position="135"/>
    </location>
</feature>
<feature type="transmembrane region" description="Helical" evidence="8">
    <location>
        <begin position="373"/>
        <end position="395"/>
    </location>
</feature>
<dbReference type="CDD" id="cd06261">
    <property type="entry name" value="TM_PBP2"/>
    <property type="match status" value="2"/>
</dbReference>
<dbReference type="Proteomes" id="UP000027746">
    <property type="component" value="Unassembled WGS sequence"/>
</dbReference>
<feature type="transmembrane region" description="Helical" evidence="8">
    <location>
        <begin position="264"/>
        <end position="282"/>
    </location>
</feature>
<keyword evidence="7 8" id="KW-0472">Membrane</keyword>
<name>A0A073J1N9_9RHOB</name>
<feature type="transmembrane region" description="Helical" evidence="8">
    <location>
        <begin position="205"/>
        <end position="227"/>
    </location>
</feature>
<comment type="caution">
    <text evidence="10">The sequence shown here is derived from an EMBL/GenBank/DDBJ whole genome shotgun (WGS) entry which is preliminary data.</text>
</comment>
<feature type="transmembrane region" description="Helical" evidence="8">
    <location>
        <begin position="440"/>
        <end position="462"/>
    </location>
</feature>
<feature type="transmembrane region" description="Helical" evidence="8">
    <location>
        <begin position="407"/>
        <end position="428"/>
    </location>
</feature>
<keyword evidence="5 8" id="KW-0812">Transmembrane</keyword>
<dbReference type="InterPro" id="IPR035906">
    <property type="entry name" value="MetI-like_sf"/>
</dbReference>
<evidence type="ECO:0000256" key="3">
    <source>
        <dbReference type="ARBA" id="ARBA00022475"/>
    </source>
</evidence>
<dbReference type="PROSITE" id="PS50928">
    <property type="entry name" value="ABC_TM1"/>
    <property type="match status" value="2"/>
</dbReference>
<evidence type="ECO:0000259" key="9">
    <source>
        <dbReference type="PROSITE" id="PS50928"/>
    </source>
</evidence>
<dbReference type="GeneID" id="68871549"/>
<reference evidence="10 11" key="1">
    <citation type="submission" date="2014-01" db="EMBL/GenBank/DDBJ databases">
        <title>Sulfitobacter sp. H3 (MCCC 1A00686) Genome Sequencing.</title>
        <authorList>
            <person name="Lai Q."/>
            <person name="Hong Z."/>
        </authorList>
    </citation>
    <scope>NUCLEOTIDE SEQUENCE [LARGE SCALE GENOMIC DNA]</scope>
    <source>
        <strain evidence="10 11">H3</strain>
    </source>
</reference>
<evidence type="ECO:0000256" key="2">
    <source>
        <dbReference type="ARBA" id="ARBA00022448"/>
    </source>
</evidence>
<organism evidence="10 11">
    <name type="scientific">Pseudosulfitobacter pseudonitzschiae</name>
    <dbReference type="NCBI Taxonomy" id="1402135"/>
    <lineage>
        <taxon>Bacteria</taxon>
        <taxon>Pseudomonadati</taxon>
        <taxon>Pseudomonadota</taxon>
        <taxon>Alphaproteobacteria</taxon>
        <taxon>Rhodobacterales</taxon>
        <taxon>Roseobacteraceae</taxon>
        <taxon>Pseudosulfitobacter</taxon>
    </lineage>
</organism>
<feature type="domain" description="ABC transmembrane type-1" evidence="9">
    <location>
        <begin position="75"/>
        <end position="283"/>
    </location>
</feature>
<comment type="subcellular location">
    <subcellularLocation>
        <location evidence="1">Cell inner membrane</location>
        <topology evidence="1">Multi-pass membrane protein</topology>
    </subcellularLocation>
    <subcellularLocation>
        <location evidence="8">Cell membrane</location>
        <topology evidence="8">Multi-pass membrane protein</topology>
    </subcellularLocation>
</comment>
<keyword evidence="3" id="KW-1003">Cell membrane</keyword>
<gene>
    <name evidence="10" type="ORF">SUH3_21645</name>
</gene>
<dbReference type="GO" id="GO:0005886">
    <property type="term" value="C:plasma membrane"/>
    <property type="evidence" value="ECO:0007669"/>
    <property type="project" value="UniProtKB-SubCell"/>
</dbReference>
<evidence type="ECO:0000256" key="5">
    <source>
        <dbReference type="ARBA" id="ARBA00022692"/>
    </source>
</evidence>
<keyword evidence="6 8" id="KW-1133">Transmembrane helix</keyword>
<sequence>MTDIANVDGLRPLARRPKFDWSLVIFGLLTAILVGLVVYPMSRLLIESLSDPKTGSFTVANFFDVARRSRYLIAYWHTIQLAVVTVIMSVAMALPMAWVVSRTDIPGRSIFYFGTLGAFIMPPFLGAIGWILLAGPNAGWINQIWTSLTGIEEPLVNIFSLWGLAFVIALNVFPLIFIFATSALDLISSEMEEAAAIHGAGPMRTTWIITLPLALPAILGAIMLVFLETIALYGTPALIAIPARFNVATTQLTTFFEYPAKIELAMAFSVPLVLITVVLLGAQRLLLRGGHVAVSGKGGARTAMRVGRWKWVFLAHGVAVTLLAVILPAGILVSTSFQVAWAKAPVLSNLTLDNYRAILFEQATVREAMFNTVYFALASATACTILGFLTAYVVIRKLIPYASALAFLAVAPVAVPGIVLAICFYAAFAGPPFSLYGSSLIIILAFITRFLPIAFVSCASGIRSLNPELEEAVRIHGGSRMRAMVEVVAPVLKKSLMGVWILVFVICSRELSTAMFLTSHQNRVISILTLDMSEQGDYETLAAMGVVLLVVTSTVVAIGMRLLGRDFMLRRN</sequence>
<feature type="transmembrane region" description="Helical" evidence="8">
    <location>
        <begin position="21"/>
        <end position="41"/>
    </location>
</feature>
<feature type="domain" description="ABC transmembrane type-1" evidence="9">
    <location>
        <begin position="369"/>
        <end position="559"/>
    </location>
</feature>
<keyword evidence="4" id="KW-0997">Cell inner membrane</keyword>
<proteinExistence type="inferred from homology"/>
<evidence type="ECO:0000313" key="11">
    <source>
        <dbReference type="Proteomes" id="UP000027746"/>
    </source>
</evidence>
<evidence type="ECO:0000256" key="8">
    <source>
        <dbReference type="RuleBase" id="RU363032"/>
    </source>
</evidence>
<accession>A0A073J1N9</accession>
<feature type="transmembrane region" description="Helical" evidence="8">
    <location>
        <begin position="311"/>
        <end position="333"/>
    </location>
</feature>
<evidence type="ECO:0000256" key="1">
    <source>
        <dbReference type="ARBA" id="ARBA00004429"/>
    </source>
</evidence>
<dbReference type="SUPFAM" id="SSF161098">
    <property type="entry name" value="MetI-like"/>
    <property type="match status" value="2"/>
</dbReference>
<dbReference type="PANTHER" id="PTHR43357">
    <property type="entry name" value="INNER MEMBRANE ABC TRANSPORTER PERMEASE PROTEIN YDCV"/>
    <property type="match status" value="1"/>
</dbReference>